<name>A0ACB9PEU9_BAUVA</name>
<dbReference type="EMBL" id="CM039429">
    <property type="protein sequence ID" value="KAI4346883.1"/>
    <property type="molecule type" value="Genomic_DNA"/>
</dbReference>
<reference evidence="1 2" key="1">
    <citation type="journal article" date="2022" name="DNA Res.">
        <title>Chromosomal-level genome assembly of the orchid tree Bauhinia variegata (Leguminosae; Cercidoideae) supports the allotetraploid origin hypothesis of Bauhinia.</title>
        <authorList>
            <person name="Zhong Y."/>
            <person name="Chen Y."/>
            <person name="Zheng D."/>
            <person name="Pang J."/>
            <person name="Liu Y."/>
            <person name="Luo S."/>
            <person name="Meng S."/>
            <person name="Qian L."/>
            <person name="Wei D."/>
            <person name="Dai S."/>
            <person name="Zhou R."/>
        </authorList>
    </citation>
    <scope>NUCLEOTIDE SEQUENCE [LARGE SCALE GENOMIC DNA]</scope>
    <source>
        <strain evidence="1">BV-YZ2020</strain>
    </source>
</reference>
<accession>A0ACB9PEU9</accession>
<comment type="caution">
    <text evidence="1">The sequence shown here is derived from an EMBL/GenBank/DDBJ whole genome shotgun (WGS) entry which is preliminary data.</text>
</comment>
<keyword evidence="2" id="KW-1185">Reference proteome</keyword>
<evidence type="ECO:0000313" key="1">
    <source>
        <dbReference type="EMBL" id="KAI4346883.1"/>
    </source>
</evidence>
<proteinExistence type="predicted"/>
<gene>
    <name evidence="1" type="ORF">L6164_007746</name>
</gene>
<evidence type="ECO:0000313" key="2">
    <source>
        <dbReference type="Proteomes" id="UP000828941"/>
    </source>
</evidence>
<sequence>MMDYLPQEILECILHKLSLKTLVLCSSVCKEWKSLITDPSFISDHIGHTTKANSGNQHLLLRLWRFDWIMRDLICSQKLNIHLMIIASPNILSWLELAMDWLALARHHWIGCSSFMGPLQP</sequence>
<organism evidence="1 2">
    <name type="scientific">Bauhinia variegata</name>
    <name type="common">Purple orchid tree</name>
    <name type="synonym">Phanera variegata</name>
    <dbReference type="NCBI Taxonomy" id="167791"/>
    <lineage>
        <taxon>Eukaryota</taxon>
        <taxon>Viridiplantae</taxon>
        <taxon>Streptophyta</taxon>
        <taxon>Embryophyta</taxon>
        <taxon>Tracheophyta</taxon>
        <taxon>Spermatophyta</taxon>
        <taxon>Magnoliopsida</taxon>
        <taxon>eudicotyledons</taxon>
        <taxon>Gunneridae</taxon>
        <taxon>Pentapetalae</taxon>
        <taxon>rosids</taxon>
        <taxon>fabids</taxon>
        <taxon>Fabales</taxon>
        <taxon>Fabaceae</taxon>
        <taxon>Cercidoideae</taxon>
        <taxon>Cercideae</taxon>
        <taxon>Bauhiniinae</taxon>
        <taxon>Bauhinia</taxon>
    </lineage>
</organism>
<dbReference type="Proteomes" id="UP000828941">
    <property type="component" value="Chromosome 4"/>
</dbReference>
<protein>
    <submittedName>
        <fullName evidence="1">Uncharacterized protein</fullName>
    </submittedName>
</protein>